<dbReference type="PATRIC" id="fig|1247726.3.peg.3739"/>
<organism evidence="2 3">
    <name type="scientific">Advenella mimigardefordensis (strain DSM 17166 / LMG 22922 / DPN7)</name>
    <dbReference type="NCBI Taxonomy" id="1247726"/>
    <lineage>
        <taxon>Bacteria</taxon>
        <taxon>Pseudomonadati</taxon>
        <taxon>Pseudomonadota</taxon>
        <taxon>Betaproteobacteria</taxon>
        <taxon>Burkholderiales</taxon>
        <taxon>Alcaligenaceae</taxon>
    </lineage>
</organism>
<dbReference type="KEGG" id="amim:MIM_c33790"/>
<dbReference type="PANTHER" id="PTHR14136">
    <property type="entry name" value="BTB_POZ DOMAIN-CONTAINING PROTEIN KCTD9"/>
    <property type="match status" value="1"/>
</dbReference>
<dbReference type="PANTHER" id="PTHR14136:SF17">
    <property type="entry name" value="BTB_POZ DOMAIN-CONTAINING PROTEIN KCTD9"/>
    <property type="match status" value="1"/>
</dbReference>
<dbReference type="Pfam" id="PF09937">
    <property type="entry name" value="DUF2169"/>
    <property type="match status" value="1"/>
</dbReference>
<dbReference type="InterPro" id="IPR051082">
    <property type="entry name" value="Pentapeptide-BTB/POZ_domain"/>
</dbReference>
<proteinExistence type="predicted"/>
<dbReference type="RefSeq" id="WP_084459033.1">
    <property type="nucleotide sequence ID" value="NZ_CP003915.1"/>
</dbReference>
<reference evidence="2 3" key="1">
    <citation type="journal article" date="2014" name="Microbiology">
        <title>Unravelling the complete genome sequence of Advenella mimigardefordensis strain DPN7T and novel insights in the catabolism of the xenobiotic polythioester precursor 3,3'-dithiodipropionate.</title>
        <authorList>
            <person name="Wubbeler J.H."/>
            <person name="Hiessl S."/>
            <person name="Schuldes J."/>
            <person name="Thurmer A."/>
            <person name="Daniel R."/>
            <person name="Steinbuchel A."/>
        </authorList>
    </citation>
    <scope>NUCLEOTIDE SEQUENCE [LARGE SCALE GENOMIC DNA]</scope>
    <source>
        <strain evidence="3">DSM 17166 / LMG 22922 / DPN7</strain>
    </source>
</reference>
<dbReference type="Pfam" id="PF00805">
    <property type="entry name" value="Pentapeptide"/>
    <property type="match status" value="4"/>
</dbReference>
<dbReference type="InterPro" id="IPR001646">
    <property type="entry name" value="5peptide_repeat"/>
</dbReference>
<dbReference type="HOGENOM" id="CLU_007055_0_0_4"/>
<evidence type="ECO:0000313" key="3">
    <source>
        <dbReference type="Proteomes" id="UP000019095"/>
    </source>
</evidence>
<feature type="domain" description="DUF2169" evidence="1">
    <location>
        <begin position="55"/>
        <end position="301"/>
    </location>
</feature>
<evidence type="ECO:0000313" key="2">
    <source>
        <dbReference type="EMBL" id="AHG65440.1"/>
    </source>
</evidence>
<dbReference type="STRING" id="1247726.MIM_c33790"/>
<dbReference type="eggNOG" id="COG5351">
    <property type="taxonomic scope" value="Bacteria"/>
</dbReference>
<dbReference type="EMBL" id="CP003915">
    <property type="protein sequence ID" value="AHG65440.1"/>
    <property type="molecule type" value="Genomic_DNA"/>
</dbReference>
<name>W0PIS8_ADVMD</name>
<evidence type="ECO:0000259" key="1">
    <source>
        <dbReference type="Pfam" id="PF09937"/>
    </source>
</evidence>
<sequence length="882" mass="99185">MKTIKPNTLSVMSRPYRWRGMSQLGVGLFALLKKRGDSYVFESDQKLWADILPTLDSNGFLDHVIPKAKPEFLISGFGYTAHQESKTACVVRAQVADKEKTLRVTGDRYWIGGKPTEPVPFERMELTWGNAFGGSQYADNPQGKGLDTIPVGDTSAVPLPNIESPTDAVEHRDSRPTPIGYGPMTLDHPLKQAQVGTHSEEWLKYDFPGFLPDMNPGIFNMASDDQQWADRSEIPLGESFQIWNMHPSLPCWEGAIPALHARCFVLMQDTPTQTAFREVENMRATTLWLLPEQDSIMIFFHGSIEIRDDEAEDVLTILGAIEAAGEMKKADYYHQILQLRSDPKTVMDHILKDEELLPAAMLAPMEDENFTVEPNQLIKRLELFGATQKREAQEKLKGVGVDPDEILPEFVGPHENPMEIDNARMNQQVQSIISDMKGRLGSQADAADDYGEKIMAVLDAIDSDDASLDTIPKIPVSGPPDMTHIEMIEQSARDGKNQFSAYPDAQMTPRDIEQLKEKTRKSYLYTAHYQLAASKLSTDKNEVLKQNVLQRYAKNKDLSGMDLTGADFSDMTLDGADFSNAFLEAATFSNTSLRDADFSEAVLTRAVFDGATLENALFVEANMALIQLRNSHFKSCTFRETNLEQLNAEKTTFENCTFEQLISDHWTLNQVVLRATQMNTCILQECEFKQCHTEECNYWKVAFVETTWDECQDQGSEMTNVAFSESKLQRCEFRGSALINLLLEDDCLLQANQFTNSLLKECTFIALTMDGTIFSGTNMNDSDFSNTKARHCNFDGVSARDTLFFKADLTGSSFREANLIQASMERANLTDCDFEAATLFRTNVSKVETSAKTSLSNAYMDQLEIYPMYRDRLNAKSLFGHE</sequence>
<dbReference type="SUPFAM" id="SSF141571">
    <property type="entry name" value="Pentapeptide repeat-like"/>
    <property type="match status" value="2"/>
</dbReference>
<dbReference type="InterPro" id="IPR018683">
    <property type="entry name" value="DUF2169"/>
</dbReference>
<dbReference type="Gene3D" id="2.160.20.80">
    <property type="entry name" value="E3 ubiquitin-protein ligase SopA"/>
    <property type="match status" value="2"/>
</dbReference>
<gene>
    <name evidence="2" type="ORF">MIM_c33790</name>
</gene>
<dbReference type="Proteomes" id="UP000019095">
    <property type="component" value="Chromosome"/>
</dbReference>
<dbReference type="AlphaFoldDB" id="W0PIS8"/>
<keyword evidence="3" id="KW-1185">Reference proteome</keyword>
<accession>W0PIS8</accession>
<dbReference type="OrthoDB" id="237820at2"/>
<protein>
    <submittedName>
        <fullName evidence="2">Pentapeptide repeat-containing protein</fullName>
    </submittedName>
</protein>
<dbReference type="eggNOG" id="COG1357">
    <property type="taxonomic scope" value="Bacteria"/>
</dbReference>